<evidence type="ECO:0000256" key="1">
    <source>
        <dbReference type="ARBA" id="ARBA00022737"/>
    </source>
</evidence>
<evidence type="ECO:0000259" key="5">
    <source>
        <dbReference type="Pfam" id="PF17177"/>
    </source>
</evidence>
<dbReference type="EMBL" id="CDSF01000126">
    <property type="protein sequence ID" value="CEP02395.1"/>
    <property type="molecule type" value="Genomic_DNA"/>
</dbReference>
<dbReference type="Pfam" id="PF01535">
    <property type="entry name" value="PPR"/>
    <property type="match status" value="1"/>
</dbReference>
<dbReference type="InterPro" id="IPR033443">
    <property type="entry name" value="PROP1-like_PPR_dom"/>
</dbReference>
<evidence type="ECO:0000313" key="7">
    <source>
        <dbReference type="Proteomes" id="UP000039324"/>
    </source>
</evidence>
<keyword evidence="7" id="KW-1185">Reference proteome</keyword>
<evidence type="ECO:0000259" key="4">
    <source>
        <dbReference type="Pfam" id="PF14432"/>
    </source>
</evidence>
<accession>A0A0G4J492</accession>
<feature type="chain" id="PRO_5005193488" evidence="3">
    <location>
        <begin position="20"/>
        <end position="670"/>
    </location>
</feature>
<dbReference type="GO" id="GO:0008270">
    <property type="term" value="F:zinc ion binding"/>
    <property type="evidence" value="ECO:0007669"/>
    <property type="project" value="InterPro"/>
</dbReference>
<dbReference type="InterPro" id="IPR002885">
    <property type="entry name" value="PPR_rpt"/>
</dbReference>
<dbReference type="Gene3D" id="1.25.40.10">
    <property type="entry name" value="Tetratricopeptide repeat domain"/>
    <property type="match status" value="3"/>
</dbReference>
<dbReference type="GO" id="GO:0003723">
    <property type="term" value="F:RNA binding"/>
    <property type="evidence" value="ECO:0007669"/>
    <property type="project" value="InterPro"/>
</dbReference>
<dbReference type="Pfam" id="PF14432">
    <property type="entry name" value="DYW_deaminase"/>
    <property type="match status" value="1"/>
</dbReference>
<dbReference type="GO" id="GO:0009451">
    <property type="term" value="P:RNA modification"/>
    <property type="evidence" value="ECO:0007669"/>
    <property type="project" value="InterPro"/>
</dbReference>
<feature type="signal peptide" evidence="3">
    <location>
        <begin position="1"/>
        <end position="19"/>
    </location>
</feature>
<dbReference type="OrthoDB" id="185373at2759"/>
<dbReference type="PROSITE" id="PS51375">
    <property type="entry name" value="PPR"/>
    <property type="match status" value="1"/>
</dbReference>
<dbReference type="Proteomes" id="UP000039324">
    <property type="component" value="Unassembled WGS sequence"/>
</dbReference>
<dbReference type="STRING" id="37360.A0A0G4J492"/>
<reference evidence="6 7" key="1">
    <citation type="submission" date="2015-02" db="EMBL/GenBank/DDBJ databases">
        <authorList>
            <person name="Chooi Y.-H."/>
        </authorList>
    </citation>
    <scope>NUCLEOTIDE SEQUENCE [LARGE SCALE GENOMIC DNA]</scope>
    <source>
        <strain evidence="6">E3</strain>
    </source>
</reference>
<evidence type="ECO:0000313" key="6">
    <source>
        <dbReference type="EMBL" id="CEP02395.1"/>
    </source>
</evidence>
<evidence type="ECO:0000256" key="3">
    <source>
        <dbReference type="SAM" id="SignalP"/>
    </source>
</evidence>
<protein>
    <submittedName>
        <fullName evidence="6">Uncharacterized protein</fullName>
    </submittedName>
</protein>
<dbReference type="PANTHER" id="PTHR47926">
    <property type="entry name" value="PENTATRICOPEPTIDE REPEAT-CONTAINING PROTEIN"/>
    <property type="match status" value="1"/>
</dbReference>
<feature type="domain" description="DYW" evidence="4">
    <location>
        <begin position="599"/>
        <end position="670"/>
    </location>
</feature>
<feature type="domain" description="PROP1-like PPR" evidence="5">
    <location>
        <begin position="158"/>
        <end position="306"/>
    </location>
</feature>
<evidence type="ECO:0000256" key="2">
    <source>
        <dbReference type="PROSITE-ProRule" id="PRU00708"/>
    </source>
</evidence>
<dbReference type="PANTHER" id="PTHR47926:SF347">
    <property type="entry name" value="PENTATRICOPEPTIDE REPEAT-CONTAINING PROTEIN"/>
    <property type="match status" value="1"/>
</dbReference>
<dbReference type="Pfam" id="PF17177">
    <property type="entry name" value="PPR_long"/>
    <property type="match status" value="1"/>
</dbReference>
<dbReference type="InterPro" id="IPR011990">
    <property type="entry name" value="TPR-like_helical_dom_sf"/>
</dbReference>
<dbReference type="NCBIfam" id="TIGR00756">
    <property type="entry name" value="PPR"/>
    <property type="match status" value="1"/>
</dbReference>
<dbReference type="InterPro" id="IPR046960">
    <property type="entry name" value="PPR_At4g14850-like_plant"/>
</dbReference>
<organism evidence="6 7">
    <name type="scientific">Plasmodiophora brassicae</name>
    <name type="common">Clubroot disease agent</name>
    <dbReference type="NCBI Taxonomy" id="37360"/>
    <lineage>
        <taxon>Eukaryota</taxon>
        <taxon>Sar</taxon>
        <taxon>Rhizaria</taxon>
        <taxon>Endomyxa</taxon>
        <taxon>Phytomyxea</taxon>
        <taxon>Plasmodiophorida</taxon>
        <taxon>Plasmodiophoridae</taxon>
        <taxon>Plasmodiophora</taxon>
    </lineage>
</organism>
<sequence length="670" mass="73251">MRRWAAAVVARCHGALTTAATSSAGGHAATTSASVKPCLAYAEFCRRPTAVRAVLVFQQVTDADRAWHVFQTAINTGLRANVRFFQAMMSFCRRHAPEKAPDVLDRAVEHGVAICDQLFCTFIAACQRAPQALMRDALNRFATCGPRSHNVIFGVANLCRIANNPTAALFLVDEAVNRNVEFSDRLLSLFAALCAESTGHRSGAVVAQRLLHMVQSNRIPLHGNQASLANLVKALLVHQRFDLAVNALDRLESQGIPVSMPIYTHVLSALTRANRVFKAFALFTAMKERGIAVTAPVLTELIASCGRCFEIALVQTLHRYAHDDDMLQNDIVVGALICAYDRCGDIDAGERVFAGRTPSVPVVNSMIAAYGHHSRVEQARTTFEKLTTEARLVPTSRTLSALLVGCCQTGNVARAADLQSDFARRWNISLPDDLSGSTLADLYANAGKLDDAEEAAVRSSASSTMTSVMSWSYVLAGCRTHNDLPRAERALSTIRQLPHVPAHSLASAYVWLLHMHATAGNVDEYRRLRLDMERQGLLIDPGRTSVQQATCCSYYFSNDERFHGDEVLVDQHADLVQRLMAVGYTNPAVLAGAPSSQSVFLHSEIIALAYALNNVPGSGQIRLAKTVRVCPDCHVAIKAASSIYDRDVYVRDSSRHHYFHQGQCSCGDFW</sequence>
<dbReference type="AlphaFoldDB" id="A0A0G4J492"/>
<proteinExistence type="predicted"/>
<dbReference type="InterPro" id="IPR032867">
    <property type="entry name" value="DYW_dom"/>
</dbReference>
<name>A0A0G4J492_PLABS</name>
<feature type="repeat" description="PPR" evidence="2">
    <location>
        <begin position="259"/>
        <end position="293"/>
    </location>
</feature>
<keyword evidence="3" id="KW-0732">Signal</keyword>
<gene>
    <name evidence="6" type="ORF">PBRA_008979</name>
</gene>
<keyword evidence="1" id="KW-0677">Repeat</keyword>